<proteinExistence type="predicted"/>
<reference evidence="2" key="1">
    <citation type="thesis" date="2020" institute="ProQuest LLC" country="789 East Eisenhower Parkway, Ann Arbor, MI, USA">
        <title>Comparative Genomics and Chromosome Evolution.</title>
        <authorList>
            <person name="Mudd A.B."/>
        </authorList>
    </citation>
    <scope>NUCLEOTIDE SEQUENCE</scope>
    <source>
        <strain evidence="2">Female2</strain>
        <tissue evidence="2">Blood</tissue>
    </source>
</reference>
<sequence length="108" mass="12485">MRKTLQGLVLFVTIETGGKGPVNRIIMELPFPNSGTKSWFVMVLAAVISRGSCIKGKKSVHKLLQCSEIFFFNYLFLFFRSVFRIFLFSHILYKSIFTNKAMYFTIKV</sequence>
<keyword evidence="3" id="KW-1185">Reference proteome</keyword>
<keyword evidence="1" id="KW-0472">Membrane</keyword>
<protein>
    <submittedName>
        <fullName evidence="2">Uncharacterized protein</fullName>
    </submittedName>
</protein>
<gene>
    <name evidence="2" type="ORF">GDO86_007331</name>
</gene>
<dbReference type="EMBL" id="JAACNH010000007">
    <property type="protein sequence ID" value="KAG8436183.1"/>
    <property type="molecule type" value="Genomic_DNA"/>
</dbReference>
<keyword evidence="1" id="KW-0812">Transmembrane</keyword>
<comment type="caution">
    <text evidence="2">The sequence shown here is derived from an EMBL/GenBank/DDBJ whole genome shotgun (WGS) entry which is preliminary data.</text>
</comment>
<organism evidence="2 3">
    <name type="scientific">Hymenochirus boettgeri</name>
    <name type="common">Congo dwarf clawed frog</name>
    <dbReference type="NCBI Taxonomy" id="247094"/>
    <lineage>
        <taxon>Eukaryota</taxon>
        <taxon>Metazoa</taxon>
        <taxon>Chordata</taxon>
        <taxon>Craniata</taxon>
        <taxon>Vertebrata</taxon>
        <taxon>Euteleostomi</taxon>
        <taxon>Amphibia</taxon>
        <taxon>Batrachia</taxon>
        <taxon>Anura</taxon>
        <taxon>Pipoidea</taxon>
        <taxon>Pipidae</taxon>
        <taxon>Pipinae</taxon>
        <taxon>Hymenochirus</taxon>
    </lineage>
</organism>
<accession>A0A8T2IWY0</accession>
<evidence type="ECO:0000313" key="3">
    <source>
        <dbReference type="Proteomes" id="UP000812440"/>
    </source>
</evidence>
<dbReference type="Proteomes" id="UP000812440">
    <property type="component" value="Chromosome 4"/>
</dbReference>
<name>A0A8T2IWY0_9PIPI</name>
<keyword evidence="1" id="KW-1133">Transmembrane helix</keyword>
<evidence type="ECO:0000313" key="2">
    <source>
        <dbReference type="EMBL" id="KAG8436183.1"/>
    </source>
</evidence>
<feature type="transmembrane region" description="Helical" evidence="1">
    <location>
        <begin position="74"/>
        <end position="93"/>
    </location>
</feature>
<dbReference type="AlphaFoldDB" id="A0A8T2IWY0"/>
<evidence type="ECO:0000256" key="1">
    <source>
        <dbReference type="SAM" id="Phobius"/>
    </source>
</evidence>